<gene>
    <name evidence="1" type="ORF">KIH16_02395</name>
</gene>
<name>A0ACD1DXK6_9BACT</name>
<sequence>MPPVLLSLCLFLAVPALALDADGAFDALFWDRNWSALEAKEASGDLSPREVSLVANGLWFQGRWAESLSRLNGLGEALPAGLRPYREMLNVLGLERTDRKAEALERARALWGEVPDDLRYYVAYALARLEPDPAARHENYLRMADGALEKAQLRSALKELVALPGATVDEALRLVELEPRNAAALKILSEAPAPLPDAGAFALGYAAYLRGKYETAVDWLSRVPDASEKGDRARFYRGYSLYRLKRDGEALDVWHPLLLKEGSYARSALRRVAVTASRSERAKALALLGEAAAKETSLAAAALLRLAALTGGEEGEVFRDRLVESHPASPEAVQVLWDRGWTLWKEGRHGEALPLWQKALDGATEERSRARLLYWTARCHHEAGREEEVLLRHDELARLHPLSVYTLQAFSGESRPLSEELPPELSAGADDLERWGFVHYARLRHLRSGTDLGQYRAALLSSWLGDDRGAYVVAVGLQRFLVGEGPLPAPLLRLLYPRPYGKQVREAASRYGVDPFLVWSVMRQESAFDPEATSWVGAMGLMQLMPATAKEEARLLGVESDRFYDVGVNITLGTGHLARLLRRHHRLDWAVAAYNGGSGNVNRWLKGNEEAPQERWIEEIGFDETSDYARRVLANLALYRSLYAEN</sequence>
<keyword evidence="2" id="KW-1185">Reference proteome</keyword>
<organism evidence="1 2">
    <name type="scientific">Aminirod propionatiphilus</name>
    <dbReference type="NCBI Taxonomy" id="3415223"/>
    <lineage>
        <taxon>Bacteria</taxon>
        <taxon>Thermotogati</taxon>
        <taxon>Synergistota</taxon>
        <taxon>Synergistia</taxon>
        <taxon>Synergistales</taxon>
        <taxon>Aminiphilaceae</taxon>
        <taxon>Aminirod</taxon>
    </lineage>
</organism>
<proteinExistence type="predicted"/>
<protein>
    <submittedName>
        <fullName evidence="1">Transglycosylase SLT domain-containing protein</fullName>
    </submittedName>
</protein>
<accession>A0ACD1DXK6</accession>
<reference evidence="1" key="1">
    <citation type="submission" date="2021-05" db="EMBL/GenBank/DDBJ databases">
        <title>An isolated secondary fermenter in methanogenic hydrocarbon-degrading communities.</title>
        <authorList>
            <person name="Liu Y.-F."/>
            <person name="Liu Z.-l."/>
        </authorList>
    </citation>
    <scope>NUCLEOTIDE SEQUENCE</scope>
    <source>
        <strain evidence="1">L-13</strain>
    </source>
</reference>
<dbReference type="EMBL" id="CP074691">
    <property type="protein sequence ID" value="QVL36679.1"/>
    <property type="molecule type" value="Genomic_DNA"/>
</dbReference>
<dbReference type="Proteomes" id="UP000682204">
    <property type="component" value="Chromosome"/>
</dbReference>
<evidence type="ECO:0000313" key="2">
    <source>
        <dbReference type="Proteomes" id="UP000682204"/>
    </source>
</evidence>
<evidence type="ECO:0000313" key="1">
    <source>
        <dbReference type="EMBL" id="QVL36679.1"/>
    </source>
</evidence>